<sequence length="159" mass="17227">MTEDATGPVPLDDHLCYAIYSAGIAIQRVYKPLLDALGLTYPQYLVLNVLWREDGQTVGGIAERLALESSTLTPLLKRLEAAGLVRRTRNPLNERQVLVALTEAGRALRSRAGCVGESLLAASGQSPAQLGALNREVRALRDAIYRHTGDWNLAPPPEG</sequence>
<dbReference type="InterPro" id="IPR036388">
    <property type="entry name" value="WH-like_DNA-bd_sf"/>
</dbReference>
<dbReference type="Proteomes" id="UP001196870">
    <property type="component" value="Unassembled WGS sequence"/>
</dbReference>
<reference evidence="8" key="1">
    <citation type="journal article" date="2021" name="Syst. Appl. Microbiol.">
        <title>Roseomonas hellenica sp. nov., isolated from roots of wild-growing Alkanna tinctoria.</title>
        <authorList>
            <person name="Rat A."/>
            <person name="Naranjo H.D."/>
            <person name="Lebbe L."/>
            <person name="Cnockaert M."/>
            <person name="Krigas N."/>
            <person name="Grigoriadou K."/>
            <person name="Maloupa E."/>
            <person name="Willems A."/>
        </authorList>
    </citation>
    <scope>NUCLEOTIDE SEQUENCE [LARGE SCALE GENOMIC DNA]</scope>
    <source>
        <strain evidence="8">LMG 31523</strain>
    </source>
</reference>
<evidence type="ECO:0000256" key="3">
    <source>
        <dbReference type="ARBA" id="ARBA00023015"/>
    </source>
</evidence>
<accession>A0ABS5EYT6</accession>
<keyword evidence="4" id="KW-0238">DNA-binding</keyword>
<organism evidence="7 8">
    <name type="scientific">Plastoroseomonas hellenica</name>
    <dbReference type="NCBI Taxonomy" id="2687306"/>
    <lineage>
        <taxon>Bacteria</taxon>
        <taxon>Pseudomonadati</taxon>
        <taxon>Pseudomonadota</taxon>
        <taxon>Alphaproteobacteria</taxon>
        <taxon>Acetobacterales</taxon>
        <taxon>Acetobacteraceae</taxon>
        <taxon>Plastoroseomonas</taxon>
    </lineage>
</organism>
<keyword evidence="3" id="KW-0805">Transcription regulation</keyword>
<evidence type="ECO:0000256" key="4">
    <source>
        <dbReference type="ARBA" id="ARBA00023125"/>
    </source>
</evidence>
<dbReference type="SMART" id="SM00347">
    <property type="entry name" value="HTH_MARR"/>
    <property type="match status" value="1"/>
</dbReference>
<keyword evidence="8" id="KW-1185">Reference proteome</keyword>
<proteinExistence type="predicted"/>
<protein>
    <submittedName>
        <fullName evidence="7">MarR family transcriptional regulator</fullName>
    </submittedName>
</protein>
<dbReference type="InterPro" id="IPR055166">
    <property type="entry name" value="Transc_reg_Sar_Rot_HTH"/>
</dbReference>
<feature type="domain" description="HTH marR-type" evidence="6">
    <location>
        <begin position="12"/>
        <end position="149"/>
    </location>
</feature>
<dbReference type="SUPFAM" id="SSF46785">
    <property type="entry name" value="Winged helix' DNA-binding domain"/>
    <property type="match status" value="1"/>
</dbReference>
<dbReference type="Gene3D" id="1.10.10.10">
    <property type="entry name" value="Winged helix-like DNA-binding domain superfamily/Winged helix DNA-binding domain"/>
    <property type="match status" value="1"/>
</dbReference>
<comment type="caution">
    <text evidence="7">The sequence shown here is derived from an EMBL/GenBank/DDBJ whole genome shotgun (WGS) entry which is preliminary data.</text>
</comment>
<dbReference type="RefSeq" id="WP_211853121.1">
    <property type="nucleotide sequence ID" value="NZ_JAAGBB010000015.1"/>
</dbReference>
<evidence type="ECO:0000256" key="5">
    <source>
        <dbReference type="ARBA" id="ARBA00023163"/>
    </source>
</evidence>
<keyword evidence="2" id="KW-0963">Cytoplasm</keyword>
<dbReference type="PANTHER" id="PTHR33164:SF5">
    <property type="entry name" value="ORGANIC HYDROPEROXIDE RESISTANCE TRANSCRIPTIONAL REGULATOR"/>
    <property type="match status" value="1"/>
</dbReference>
<gene>
    <name evidence="7" type="ORF">GXW71_13885</name>
</gene>
<dbReference type="CDD" id="cd00090">
    <property type="entry name" value="HTH_ARSR"/>
    <property type="match status" value="1"/>
</dbReference>
<keyword evidence="5" id="KW-0804">Transcription</keyword>
<dbReference type="PANTHER" id="PTHR33164">
    <property type="entry name" value="TRANSCRIPTIONAL REGULATOR, MARR FAMILY"/>
    <property type="match status" value="1"/>
</dbReference>
<dbReference type="InterPro" id="IPR039422">
    <property type="entry name" value="MarR/SlyA-like"/>
</dbReference>
<evidence type="ECO:0000259" key="6">
    <source>
        <dbReference type="PROSITE" id="PS50995"/>
    </source>
</evidence>
<dbReference type="EMBL" id="JAAGBB010000015">
    <property type="protein sequence ID" value="MBR0665449.1"/>
    <property type="molecule type" value="Genomic_DNA"/>
</dbReference>
<comment type="subcellular location">
    <subcellularLocation>
        <location evidence="1">Cytoplasm</location>
    </subcellularLocation>
</comment>
<dbReference type="InterPro" id="IPR000835">
    <property type="entry name" value="HTH_MarR-typ"/>
</dbReference>
<name>A0ABS5EYT6_9PROT</name>
<dbReference type="InterPro" id="IPR011991">
    <property type="entry name" value="ArsR-like_HTH"/>
</dbReference>
<evidence type="ECO:0000256" key="1">
    <source>
        <dbReference type="ARBA" id="ARBA00004496"/>
    </source>
</evidence>
<dbReference type="InterPro" id="IPR036390">
    <property type="entry name" value="WH_DNA-bd_sf"/>
</dbReference>
<dbReference type="PROSITE" id="PS50995">
    <property type="entry name" value="HTH_MARR_2"/>
    <property type="match status" value="1"/>
</dbReference>
<evidence type="ECO:0000313" key="8">
    <source>
        <dbReference type="Proteomes" id="UP001196870"/>
    </source>
</evidence>
<evidence type="ECO:0000313" key="7">
    <source>
        <dbReference type="EMBL" id="MBR0665449.1"/>
    </source>
</evidence>
<evidence type="ECO:0000256" key="2">
    <source>
        <dbReference type="ARBA" id="ARBA00022490"/>
    </source>
</evidence>
<dbReference type="Pfam" id="PF22381">
    <property type="entry name" value="Staph_reg_Sar_Rot"/>
    <property type="match status" value="1"/>
</dbReference>